<comment type="caution">
    <text evidence="1">The sequence shown here is derived from an EMBL/GenBank/DDBJ whole genome shotgun (WGS) entry which is preliminary data.</text>
</comment>
<reference evidence="1" key="1">
    <citation type="submission" date="2021-08" db="EMBL/GenBank/DDBJ databases">
        <title>The first chromosome-level gecko genome reveals the dynamic sex chromosomes of Neotropical dwarf geckos (Sphaerodactylidae: Sphaerodactylus).</title>
        <authorList>
            <person name="Pinto B.J."/>
            <person name="Keating S.E."/>
            <person name="Gamble T."/>
        </authorList>
    </citation>
    <scope>NUCLEOTIDE SEQUENCE</scope>
    <source>
        <strain evidence="1">TG3544</strain>
    </source>
</reference>
<name>A0ACB8F195_9SAUR</name>
<sequence>MEGRAQLQGSQAASMAPGKRSGEAPWSSSSRFLSPFQVDTAPLQPHGQSPKQKSRIINHAGLVAGQAELPPAARPSPGTASQGRANTILRKLAQIENKIQRRKTALGTGSPAAPQRLSDEELSWSKPSQDREQAARGLRFRQTGAKFKGAPVPDPAQNRNVTLGDGVDLDREKEDAGSLHDASSTYKRQKSISQSRPGGKPSLNSQVSVPAKTPPSPGRRSPSPGRSYLEKLLHRTLSPPSGSAPVHSRGTSHSLTSSINDSFAGRASPDVYGSSLAERSLDELFSGPGDLQGSSSSDFQVNVLSLADLAYSMTGQKEELKEEALVMETSGSLSMELEPELFLADIQSAFKLPRRNITDPNRFTSFAPHELKTAATVDWIVEGPSTVSHVVSTDALEGAIQQGHTSHIAWLGPSHEHHTKLTTYSPAVSALNDMLKQNLLLIQQFVETSRHLHLHFVALLEEEEFHYHTLEEAKMDKGPTASKPGAPYCGLNVAKQHLTP</sequence>
<dbReference type="EMBL" id="CM037618">
    <property type="protein sequence ID" value="KAH7998932.1"/>
    <property type="molecule type" value="Genomic_DNA"/>
</dbReference>
<gene>
    <name evidence="1" type="ORF">K3G42_002943</name>
</gene>
<proteinExistence type="predicted"/>
<evidence type="ECO:0000313" key="2">
    <source>
        <dbReference type="Proteomes" id="UP000827872"/>
    </source>
</evidence>
<dbReference type="Proteomes" id="UP000827872">
    <property type="component" value="Linkage Group LG05"/>
</dbReference>
<organism evidence="1 2">
    <name type="scientific">Sphaerodactylus townsendi</name>
    <dbReference type="NCBI Taxonomy" id="933632"/>
    <lineage>
        <taxon>Eukaryota</taxon>
        <taxon>Metazoa</taxon>
        <taxon>Chordata</taxon>
        <taxon>Craniata</taxon>
        <taxon>Vertebrata</taxon>
        <taxon>Euteleostomi</taxon>
        <taxon>Lepidosauria</taxon>
        <taxon>Squamata</taxon>
        <taxon>Bifurcata</taxon>
        <taxon>Gekkota</taxon>
        <taxon>Sphaerodactylidae</taxon>
        <taxon>Sphaerodactylus</taxon>
    </lineage>
</organism>
<protein>
    <submittedName>
        <fullName evidence="1">Uncharacterized protein</fullName>
    </submittedName>
</protein>
<evidence type="ECO:0000313" key="1">
    <source>
        <dbReference type="EMBL" id="KAH7998932.1"/>
    </source>
</evidence>
<accession>A0ACB8F195</accession>
<keyword evidence="2" id="KW-1185">Reference proteome</keyword>